<gene>
    <name evidence="2" type="ORF">B4N89_32330</name>
</gene>
<dbReference type="Proteomes" id="UP000190037">
    <property type="component" value="Unassembled WGS sequence"/>
</dbReference>
<evidence type="ECO:0000259" key="1">
    <source>
        <dbReference type="Pfam" id="PF11716"/>
    </source>
</evidence>
<dbReference type="InterPro" id="IPR034660">
    <property type="entry name" value="DinB/YfiT-like"/>
</dbReference>
<dbReference type="GO" id="GO:0046872">
    <property type="term" value="F:metal ion binding"/>
    <property type="evidence" value="ECO:0007669"/>
    <property type="project" value="InterPro"/>
</dbReference>
<accession>A0A1T3NPM0</accession>
<dbReference type="Gene3D" id="1.20.120.450">
    <property type="entry name" value="dinb family like domain"/>
    <property type="match status" value="1"/>
</dbReference>
<dbReference type="EMBL" id="MWQN01000002">
    <property type="protein sequence ID" value="OPC78827.1"/>
    <property type="molecule type" value="Genomic_DNA"/>
</dbReference>
<dbReference type="InterPro" id="IPR024344">
    <property type="entry name" value="MDMPI_metal-binding"/>
</dbReference>
<dbReference type="InterPro" id="IPR017517">
    <property type="entry name" value="Maleyloyr_isom"/>
</dbReference>
<dbReference type="NCBIfam" id="TIGR03086">
    <property type="entry name" value="TIGR03086 family metal-binding protein"/>
    <property type="match status" value="1"/>
</dbReference>
<dbReference type="RefSeq" id="WP_078980032.1">
    <property type="nucleotide sequence ID" value="NZ_MWQN01000002.1"/>
</dbReference>
<proteinExistence type="predicted"/>
<reference evidence="2 3" key="1">
    <citation type="submission" date="2017-03" db="EMBL/GenBank/DDBJ databases">
        <title>Draft genome sequence of Streptomyces scabrisporus NF3, endophyte isolated from Amphipterygium adstringens.</title>
        <authorList>
            <person name="Vazquez M."/>
            <person name="Ceapa C.D."/>
            <person name="Rodriguez Luna D."/>
            <person name="Sanchez Esquivel S."/>
        </authorList>
    </citation>
    <scope>NUCLEOTIDE SEQUENCE [LARGE SCALE GENOMIC DNA]</scope>
    <source>
        <strain evidence="2 3">NF3</strain>
    </source>
</reference>
<evidence type="ECO:0000313" key="2">
    <source>
        <dbReference type="EMBL" id="OPC78827.1"/>
    </source>
</evidence>
<comment type="caution">
    <text evidence="2">The sequence shown here is derived from an EMBL/GenBank/DDBJ whole genome shotgun (WGS) entry which is preliminary data.</text>
</comment>
<dbReference type="Pfam" id="PF11716">
    <property type="entry name" value="MDMPI_N"/>
    <property type="match status" value="1"/>
</dbReference>
<dbReference type="SUPFAM" id="SSF109854">
    <property type="entry name" value="DinB/YfiT-like putative metalloenzymes"/>
    <property type="match status" value="1"/>
</dbReference>
<feature type="domain" description="Mycothiol-dependent maleylpyruvate isomerase metal-binding" evidence="1">
    <location>
        <begin position="9"/>
        <end position="129"/>
    </location>
</feature>
<name>A0A1T3NPM0_9ACTN</name>
<evidence type="ECO:0000313" key="3">
    <source>
        <dbReference type="Proteomes" id="UP000190037"/>
    </source>
</evidence>
<keyword evidence="3" id="KW-1185">Reference proteome</keyword>
<dbReference type="NCBIfam" id="TIGR03083">
    <property type="entry name" value="maleylpyruvate isomerase family mycothiol-dependent enzyme"/>
    <property type="match status" value="1"/>
</dbReference>
<dbReference type="AlphaFoldDB" id="A0A1T3NPM0"/>
<sequence>MTVDLHSPAATVARLAADLPDDRLDDPTPCANYAVRDLLSHLVGLTIAFRGAGRKDLGPTTATAPPAKMPDLDPDWRTILPRELDELVAVWRRPDAWEGMTQAGGVTLPAEVMGLVAHNELLLHGWDLARALGREYTVDTANLEASLVFLTPAQAAADPDLPDPDAIFAPPVAVPADAPLLDRVVAMAGRSPSWQPA</sequence>
<dbReference type="OrthoDB" id="5185819at2"/>
<organism evidence="2 3">
    <name type="scientific">Embleya scabrispora</name>
    <dbReference type="NCBI Taxonomy" id="159449"/>
    <lineage>
        <taxon>Bacteria</taxon>
        <taxon>Bacillati</taxon>
        <taxon>Actinomycetota</taxon>
        <taxon>Actinomycetes</taxon>
        <taxon>Kitasatosporales</taxon>
        <taxon>Streptomycetaceae</taxon>
        <taxon>Embleya</taxon>
    </lineage>
</organism>
<protein>
    <submittedName>
        <fullName evidence="2">TIGR03086 family protein</fullName>
    </submittedName>
</protein>
<dbReference type="InterPro" id="IPR017520">
    <property type="entry name" value="CHP03086"/>
</dbReference>
<dbReference type="STRING" id="159449.B4N89_32330"/>